<sequence length="107" mass="11361">MSITSFGHRSQRAWRGATPPSSGLGPQWGGFQVELDDGVAGEGKNGQDAVVRPHCLSHFAQRQRVGSEEIKHPHLIGGLNLNPLAAQTALLFISKGDPKTVGGSRHS</sequence>
<evidence type="ECO:0000313" key="3">
    <source>
        <dbReference type="Proteomes" id="UP000403266"/>
    </source>
</evidence>
<dbReference type="AlphaFoldDB" id="A0A5N7MJQ0"/>
<dbReference type="Proteomes" id="UP000403266">
    <property type="component" value="Unassembled WGS sequence"/>
</dbReference>
<name>A0A5N7MJQ0_9HYPH</name>
<keyword evidence="3" id="KW-1185">Reference proteome</keyword>
<proteinExistence type="predicted"/>
<feature type="region of interest" description="Disordered" evidence="1">
    <location>
        <begin position="1"/>
        <end position="46"/>
    </location>
</feature>
<evidence type="ECO:0000313" key="2">
    <source>
        <dbReference type="EMBL" id="MPR26880.1"/>
    </source>
</evidence>
<comment type="caution">
    <text evidence="2">The sequence shown here is derived from an EMBL/GenBank/DDBJ whole genome shotgun (WGS) entry which is preliminary data.</text>
</comment>
<evidence type="ECO:0000256" key="1">
    <source>
        <dbReference type="SAM" id="MobiDB-lite"/>
    </source>
</evidence>
<accession>A0A5N7MJQ0</accession>
<reference evidence="2 3" key="1">
    <citation type="journal article" date="2019" name="Syst. Appl. Microbiol.">
        <title>Microvirga tunisiensis sp. nov., a root nodule symbiotic bacterium isolated from Lupinus micranthus and L. luteus grown in Northern Tunisia.</title>
        <authorList>
            <person name="Msaddak A."/>
            <person name="Rejili M."/>
            <person name="Duran D."/>
            <person name="Mars M."/>
            <person name="Palacios J.M."/>
            <person name="Ruiz-Argueso T."/>
            <person name="Rey L."/>
            <person name="Imperial J."/>
        </authorList>
    </citation>
    <scope>NUCLEOTIDE SEQUENCE [LARGE SCALE GENOMIC DNA]</scope>
    <source>
        <strain evidence="2 3">Lmie10</strain>
    </source>
</reference>
<protein>
    <submittedName>
        <fullName evidence="2">Uncharacterized protein</fullName>
    </submittedName>
</protein>
<organism evidence="2 3">
    <name type="scientific">Microvirga tunisiensis</name>
    <dbReference type="NCBI Taxonomy" id="2108360"/>
    <lineage>
        <taxon>Bacteria</taxon>
        <taxon>Pseudomonadati</taxon>
        <taxon>Pseudomonadota</taxon>
        <taxon>Alphaproteobacteria</taxon>
        <taxon>Hyphomicrobiales</taxon>
        <taxon>Methylobacteriaceae</taxon>
        <taxon>Microvirga</taxon>
    </lineage>
</organism>
<dbReference type="EMBL" id="VOSK01000064">
    <property type="protein sequence ID" value="MPR26880.1"/>
    <property type="molecule type" value="Genomic_DNA"/>
</dbReference>
<dbReference type="RefSeq" id="WP_152713030.1">
    <property type="nucleotide sequence ID" value="NZ_VOSJ01000184.1"/>
</dbReference>
<gene>
    <name evidence="2" type="ORF">FS320_17065</name>
</gene>